<evidence type="ECO:0000313" key="3">
    <source>
        <dbReference type="Proteomes" id="UP001500221"/>
    </source>
</evidence>
<feature type="compositionally biased region" description="Basic and acidic residues" evidence="1">
    <location>
        <begin position="35"/>
        <end position="58"/>
    </location>
</feature>
<accession>A0ABP9PV13</accession>
<reference evidence="3" key="1">
    <citation type="journal article" date="2019" name="Int. J. Syst. Evol. Microbiol.">
        <title>The Global Catalogue of Microorganisms (GCM) 10K type strain sequencing project: providing services to taxonomists for standard genome sequencing and annotation.</title>
        <authorList>
            <consortium name="The Broad Institute Genomics Platform"/>
            <consortium name="The Broad Institute Genome Sequencing Center for Infectious Disease"/>
            <person name="Wu L."/>
            <person name="Ma J."/>
        </authorList>
    </citation>
    <scope>NUCLEOTIDE SEQUENCE [LARGE SCALE GENOMIC DNA]</scope>
    <source>
        <strain evidence="3">JCM 18459</strain>
    </source>
</reference>
<comment type="caution">
    <text evidence="2">The sequence shown here is derived from an EMBL/GenBank/DDBJ whole genome shotgun (WGS) entry which is preliminary data.</text>
</comment>
<name>A0ABP9PV13_9ACTN</name>
<gene>
    <name evidence="2" type="ORF">GCM10023340_31410</name>
</gene>
<proteinExistence type="predicted"/>
<evidence type="ECO:0000313" key="2">
    <source>
        <dbReference type="EMBL" id="GAA5151940.1"/>
    </source>
</evidence>
<dbReference type="Proteomes" id="UP001500221">
    <property type="component" value="Unassembled WGS sequence"/>
</dbReference>
<evidence type="ECO:0008006" key="4">
    <source>
        <dbReference type="Google" id="ProtNLM"/>
    </source>
</evidence>
<feature type="compositionally biased region" description="Low complexity" evidence="1">
    <location>
        <begin position="59"/>
        <end position="82"/>
    </location>
</feature>
<organism evidence="2 3">
    <name type="scientific">Nocardioides marinquilinus</name>
    <dbReference type="NCBI Taxonomy" id="1210400"/>
    <lineage>
        <taxon>Bacteria</taxon>
        <taxon>Bacillati</taxon>
        <taxon>Actinomycetota</taxon>
        <taxon>Actinomycetes</taxon>
        <taxon>Propionibacteriales</taxon>
        <taxon>Nocardioidaceae</taxon>
        <taxon>Nocardioides</taxon>
    </lineage>
</organism>
<sequence>MNPLVRLEPGDAPALAMENELLRYEITHLRARLAAAEERDQRRDREVQEWRERQEAKAGKPAGDAPAAQGGTPQQTGQSGKPGHTGKSGKPGKPGKPAKAGQHRDAGGAARDDLVWLLQRLEGTPAAPLLRRRSGYRRLVETYLRDGA</sequence>
<protein>
    <recommendedName>
        <fullName evidence="4">Collagen-like protein</fullName>
    </recommendedName>
</protein>
<evidence type="ECO:0000256" key="1">
    <source>
        <dbReference type="SAM" id="MobiDB-lite"/>
    </source>
</evidence>
<feature type="region of interest" description="Disordered" evidence="1">
    <location>
        <begin position="35"/>
        <end position="108"/>
    </location>
</feature>
<dbReference type="EMBL" id="BAABKG010000004">
    <property type="protein sequence ID" value="GAA5151940.1"/>
    <property type="molecule type" value="Genomic_DNA"/>
</dbReference>
<keyword evidence="3" id="KW-1185">Reference proteome</keyword>